<proteinExistence type="predicted"/>
<dbReference type="Proteomes" id="UP000009168">
    <property type="component" value="Unassembled WGS sequence"/>
</dbReference>
<evidence type="ECO:0000313" key="3">
    <source>
        <dbReference type="EMBL" id="EWS71361.1"/>
    </source>
</evidence>
<feature type="transmembrane region" description="Helical" evidence="2">
    <location>
        <begin position="47"/>
        <end position="68"/>
    </location>
</feature>
<evidence type="ECO:0000256" key="2">
    <source>
        <dbReference type="SAM" id="Phobius"/>
    </source>
</evidence>
<feature type="transmembrane region" description="Helical" evidence="2">
    <location>
        <begin position="431"/>
        <end position="453"/>
    </location>
</feature>
<keyword evidence="2" id="KW-0472">Membrane</keyword>
<keyword evidence="2 3" id="KW-0812">Transmembrane</keyword>
<dbReference type="KEGG" id="tet:TTHERM_001123871"/>
<keyword evidence="2" id="KW-1133">Transmembrane helix</keyword>
<reference evidence="4" key="1">
    <citation type="journal article" date="2006" name="PLoS Biol.">
        <title>Macronuclear genome sequence of the ciliate Tetrahymena thermophila, a model eukaryote.</title>
        <authorList>
            <person name="Eisen J.A."/>
            <person name="Coyne R.S."/>
            <person name="Wu M."/>
            <person name="Wu D."/>
            <person name="Thiagarajan M."/>
            <person name="Wortman J.R."/>
            <person name="Badger J.H."/>
            <person name="Ren Q."/>
            <person name="Amedeo P."/>
            <person name="Jones K.M."/>
            <person name="Tallon L.J."/>
            <person name="Delcher A.L."/>
            <person name="Salzberg S.L."/>
            <person name="Silva J.C."/>
            <person name="Haas B.J."/>
            <person name="Majoros W.H."/>
            <person name="Farzad M."/>
            <person name="Carlton J.M."/>
            <person name="Smith R.K. Jr."/>
            <person name="Garg J."/>
            <person name="Pearlman R.E."/>
            <person name="Karrer K.M."/>
            <person name="Sun L."/>
            <person name="Manning G."/>
            <person name="Elde N.C."/>
            <person name="Turkewitz A.P."/>
            <person name="Asai D.J."/>
            <person name="Wilkes D.E."/>
            <person name="Wang Y."/>
            <person name="Cai H."/>
            <person name="Collins K."/>
            <person name="Stewart B.A."/>
            <person name="Lee S.R."/>
            <person name="Wilamowska K."/>
            <person name="Weinberg Z."/>
            <person name="Ruzzo W.L."/>
            <person name="Wloga D."/>
            <person name="Gaertig J."/>
            <person name="Frankel J."/>
            <person name="Tsao C.-C."/>
            <person name="Gorovsky M.A."/>
            <person name="Keeling P.J."/>
            <person name="Waller R.F."/>
            <person name="Patron N.J."/>
            <person name="Cherry J.M."/>
            <person name="Stover N.A."/>
            <person name="Krieger C.J."/>
            <person name="del Toro C."/>
            <person name="Ryder H.F."/>
            <person name="Williamson S.C."/>
            <person name="Barbeau R.A."/>
            <person name="Hamilton E.P."/>
            <person name="Orias E."/>
        </authorList>
    </citation>
    <scope>NUCLEOTIDE SEQUENCE [LARGE SCALE GENOMIC DNA]</scope>
    <source>
        <strain evidence="4">SB210</strain>
    </source>
</reference>
<sequence length="599" mass="70718">MRSNKIDTIQPETTSKSFIKEDIQNQNLEESNSCFKSRGYQTISHKLQCSAFVLYTIVSIGIFISRIFQISIDSDQLDQYGQNYQVKYRLIDFQQMTNQFFKNFDYQFGQTKHALDVINDIYNIAEIRFNDYDFSTFSRCHINNVTLCISQNKDEEITYKLRADSFYQIYYFFTSSIYLTNNADESAISPSQQAIVTKTSMFESFYFNAFQHFYFTNNLHHKMFIVFPNDKVARIFPVQYDSIQPISTNDYTMMRSVMTGTQPNTYWKLDQNSPTYQYFSNLSDVVNTDQDILRIRRVIKRNSDNSMIGVVSVDIFTSHINNTMSQLLNSNYQTYLISNQGDIIQTNIENFTDDNIFTSLQGCYCEQVVQKFKSLKIHIPSNYECQQPQIPYSIQDCMYFNMKEMWQSDGQYLFFLITISNNYQSNKSDQLIYTIIYVYISLFIVLFAAIIYITRTYILEFTSDITNPIKQVSFKIQRIMHNIFNPKQFSKIRTDEIVIREKTEIRKLANKFSKTFYKLNEKNLFQTTIVSSIDKSYQKSKEISDKPQKDTIVDEVRNIVQSFLDDQQQVHNEQTQERNNKYARSNKSKNNIDSSLIRD</sequence>
<dbReference type="InParanoid" id="W7XCA4"/>
<dbReference type="RefSeq" id="XP_012656094.1">
    <property type="nucleotide sequence ID" value="XM_012800640.1"/>
</dbReference>
<gene>
    <name evidence="3" type="ORF">TTHERM_001123871</name>
</gene>
<feature type="compositionally biased region" description="Polar residues" evidence="1">
    <location>
        <begin position="582"/>
        <end position="599"/>
    </location>
</feature>
<evidence type="ECO:0000256" key="1">
    <source>
        <dbReference type="SAM" id="MobiDB-lite"/>
    </source>
</evidence>
<feature type="region of interest" description="Disordered" evidence="1">
    <location>
        <begin position="567"/>
        <end position="599"/>
    </location>
</feature>
<dbReference type="AlphaFoldDB" id="W7XCA4"/>
<evidence type="ECO:0000313" key="4">
    <source>
        <dbReference type="Proteomes" id="UP000009168"/>
    </source>
</evidence>
<protein>
    <submittedName>
        <fullName evidence="3">Transmembrane protein, putative</fullName>
    </submittedName>
</protein>
<dbReference type="EMBL" id="GG662311">
    <property type="protein sequence ID" value="EWS71361.1"/>
    <property type="molecule type" value="Genomic_DNA"/>
</dbReference>
<organism evidence="3 4">
    <name type="scientific">Tetrahymena thermophila (strain SB210)</name>
    <dbReference type="NCBI Taxonomy" id="312017"/>
    <lineage>
        <taxon>Eukaryota</taxon>
        <taxon>Sar</taxon>
        <taxon>Alveolata</taxon>
        <taxon>Ciliophora</taxon>
        <taxon>Intramacronucleata</taxon>
        <taxon>Oligohymenophorea</taxon>
        <taxon>Hymenostomatida</taxon>
        <taxon>Tetrahymenina</taxon>
        <taxon>Tetrahymenidae</taxon>
        <taxon>Tetrahymena</taxon>
    </lineage>
</organism>
<dbReference type="OrthoDB" id="299229at2759"/>
<accession>W7XCA4</accession>
<dbReference type="GeneID" id="24441759"/>
<keyword evidence="4" id="KW-1185">Reference proteome</keyword>
<name>W7XCA4_TETTS</name>